<dbReference type="HOGENOM" id="CLU_037945_3_0_2"/>
<reference evidence="11 12" key="1">
    <citation type="journal article" date="2012" name="PLoS ONE">
        <title>The genome characteristics and predicted function of methyl-group oxidation pathway in the obligate aceticlastic methanogens, Methanosaeta spp.</title>
        <authorList>
            <person name="Zhu J."/>
            <person name="Zheng H."/>
            <person name="Ai G."/>
            <person name="Zhang G."/>
            <person name="Liu D."/>
            <person name="Liu X."/>
            <person name="Dong X."/>
        </authorList>
    </citation>
    <scope>NUCLEOTIDE SEQUENCE [LARGE SCALE GENOMIC DNA]</scope>
    <source>
        <strain evidence="11 12">6Ac</strain>
    </source>
</reference>
<evidence type="ECO:0000313" key="11">
    <source>
        <dbReference type="EMBL" id="AET65430.1"/>
    </source>
</evidence>
<dbReference type="SUPFAM" id="SSF82689">
    <property type="entry name" value="Mechanosensitive channel protein MscS (YggB), C-terminal domain"/>
    <property type="match status" value="1"/>
</dbReference>
<dbReference type="SUPFAM" id="SSF50182">
    <property type="entry name" value="Sm-like ribonucleoproteins"/>
    <property type="match status" value="1"/>
</dbReference>
<dbReference type="SUPFAM" id="SSF82861">
    <property type="entry name" value="Mechanosensitive channel protein MscS (YggB), transmembrane region"/>
    <property type="match status" value="1"/>
</dbReference>
<evidence type="ECO:0000259" key="9">
    <source>
        <dbReference type="Pfam" id="PF00924"/>
    </source>
</evidence>
<dbReference type="InterPro" id="IPR023408">
    <property type="entry name" value="MscS_beta-dom_sf"/>
</dbReference>
<organism evidence="11 12">
    <name type="scientific">Methanothrix harundinacea (strain 6Ac)</name>
    <name type="common">Methanosaeta harundinacea</name>
    <dbReference type="NCBI Taxonomy" id="1110509"/>
    <lineage>
        <taxon>Archaea</taxon>
        <taxon>Methanobacteriati</taxon>
        <taxon>Methanobacteriota</taxon>
        <taxon>Stenosarchaea group</taxon>
        <taxon>Methanomicrobia</taxon>
        <taxon>Methanotrichales</taxon>
        <taxon>Methanotrichaceae</taxon>
        <taxon>Methanothrix</taxon>
    </lineage>
</organism>
<evidence type="ECO:0000256" key="2">
    <source>
        <dbReference type="ARBA" id="ARBA00008017"/>
    </source>
</evidence>
<feature type="domain" description="Mechanosensitive ion channel MscS" evidence="9">
    <location>
        <begin position="179"/>
        <end position="245"/>
    </location>
</feature>
<proteinExistence type="inferred from homology"/>
<evidence type="ECO:0000259" key="10">
    <source>
        <dbReference type="Pfam" id="PF21082"/>
    </source>
</evidence>
<evidence type="ECO:0000256" key="7">
    <source>
        <dbReference type="SAM" id="MobiDB-lite"/>
    </source>
</evidence>
<feature type="transmembrane region" description="Helical" evidence="8">
    <location>
        <begin position="135"/>
        <end position="152"/>
    </location>
</feature>
<dbReference type="PANTHER" id="PTHR30221">
    <property type="entry name" value="SMALL-CONDUCTANCE MECHANOSENSITIVE CHANNEL"/>
    <property type="match status" value="1"/>
</dbReference>
<dbReference type="InterPro" id="IPR045275">
    <property type="entry name" value="MscS_archaea/bacteria_type"/>
</dbReference>
<evidence type="ECO:0000256" key="4">
    <source>
        <dbReference type="ARBA" id="ARBA00022692"/>
    </source>
</evidence>
<dbReference type="PANTHER" id="PTHR30221:SF1">
    <property type="entry name" value="SMALL-CONDUCTANCE MECHANOSENSITIVE CHANNEL"/>
    <property type="match status" value="1"/>
</dbReference>
<dbReference type="Pfam" id="PF00924">
    <property type="entry name" value="MS_channel_2nd"/>
    <property type="match status" value="1"/>
</dbReference>
<dbReference type="Gene3D" id="3.30.70.100">
    <property type="match status" value="1"/>
</dbReference>
<dbReference type="Gene3D" id="2.30.30.60">
    <property type="match status" value="1"/>
</dbReference>
<dbReference type="InterPro" id="IPR011014">
    <property type="entry name" value="MscS_channel_TM-2"/>
</dbReference>
<evidence type="ECO:0000256" key="5">
    <source>
        <dbReference type="ARBA" id="ARBA00022989"/>
    </source>
</evidence>
<keyword evidence="12" id="KW-1185">Reference proteome</keyword>
<dbReference type="Gene3D" id="1.10.287.1260">
    <property type="match status" value="1"/>
</dbReference>
<dbReference type="Pfam" id="PF21082">
    <property type="entry name" value="MS_channel_3rd"/>
    <property type="match status" value="1"/>
</dbReference>
<dbReference type="OrthoDB" id="121853at2157"/>
<dbReference type="GeneID" id="12511247"/>
<keyword evidence="3" id="KW-1003">Cell membrane</keyword>
<dbReference type="InterPro" id="IPR010920">
    <property type="entry name" value="LSM_dom_sf"/>
</dbReference>
<comment type="subcellular location">
    <subcellularLocation>
        <location evidence="1">Cell membrane</location>
        <topology evidence="1">Multi-pass membrane protein</topology>
    </subcellularLocation>
</comment>
<protein>
    <submittedName>
        <fullName evidence="11">Transporter, small conductance mechanosensitive ion channel (MscS) family</fullName>
    </submittedName>
</protein>
<feature type="domain" description="Mechanosensitive ion channel MscS C-terminal" evidence="10">
    <location>
        <begin position="255"/>
        <end position="336"/>
    </location>
</feature>
<evidence type="ECO:0000256" key="8">
    <source>
        <dbReference type="SAM" id="Phobius"/>
    </source>
</evidence>
<dbReference type="GO" id="GO:0008381">
    <property type="term" value="F:mechanosensitive monoatomic ion channel activity"/>
    <property type="evidence" value="ECO:0007669"/>
    <property type="project" value="InterPro"/>
</dbReference>
<accession>G7WPR8</accession>
<dbReference type="InterPro" id="IPR011066">
    <property type="entry name" value="MscS_channel_C_sf"/>
</dbReference>
<keyword evidence="5 8" id="KW-1133">Transmembrane helix</keyword>
<keyword evidence="4 8" id="KW-0812">Transmembrane</keyword>
<name>G7WPR8_METH6</name>
<dbReference type="Proteomes" id="UP000005877">
    <property type="component" value="Chromosome"/>
</dbReference>
<dbReference type="RefSeq" id="WP_014587606.1">
    <property type="nucleotide sequence ID" value="NC_017527.1"/>
</dbReference>
<feature type="transmembrane region" description="Helical" evidence="8">
    <location>
        <begin position="77"/>
        <end position="98"/>
    </location>
</feature>
<dbReference type="PATRIC" id="fig|1110509.7.peg.2304"/>
<dbReference type="InterPro" id="IPR049278">
    <property type="entry name" value="MS_channel_C"/>
</dbReference>
<evidence type="ECO:0000313" key="12">
    <source>
        <dbReference type="Proteomes" id="UP000005877"/>
    </source>
</evidence>
<evidence type="ECO:0000256" key="3">
    <source>
        <dbReference type="ARBA" id="ARBA00022475"/>
    </source>
</evidence>
<dbReference type="KEGG" id="mhi:Mhar_2074"/>
<evidence type="ECO:0000256" key="6">
    <source>
        <dbReference type="ARBA" id="ARBA00023136"/>
    </source>
</evidence>
<dbReference type="AlphaFoldDB" id="G7WPR8"/>
<comment type="similarity">
    <text evidence="2">Belongs to the MscS (TC 1.A.23) family.</text>
</comment>
<sequence>MEDDEIVSGEEEIFYDYTVPSRMGPDGLDQDSNLTNVTTDLPRELSSEVPSQLTGDGAYSKIESIIDYLDSALGIDLVAIAGIILKVLIIIIITYLLANIVRRAINIHLPKITGGGKMGLDAETETTFRTLISRLMVAAIYVAGFLMVIYQIPTLSSISVTLLAGAGVAGLAIGFAAQDSLSNLISGIFLAIFHPFRVGDFVDFKGEYGQIEDLTLRHTTIKTWDGRRIFVPNSLMGSQPIINWSITDPVITWRVDVGIGYSADIDRAREIMLEVARRHPLVLKDHDITVRITDLADFAVNMRLTVDVPHRDVAYSTACDLREAIKKRFDEEGIEIPYPYRNLILQRGEGPSPGPAEEGLAGGDLPASRSSCRDAPSGGGAGR</sequence>
<feature type="transmembrane region" description="Helical" evidence="8">
    <location>
        <begin position="158"/>
        <end position="177"/>
    </location>
</feature>
<gene>
    <name evidence="11" type="ordered locus">Mhar_2074</name>
</gene>
<keyword evidence="6 8" id="KW-0472">Membrane</keyword>
<feature type="region of interest" description="Disordered" evidence="7">
    <location>
        <begin position="346"/>
        <end position="383"/>
    </location>
</feature>
<evidence type="ECO:0000256" key="1">
    <source>
        <dbReference type="ARBA" id="ARBA00004651"/>
    </source>
</evidence>
<dbReference type="GO" id="GO:0005886">
    <property type="term" value="C:plasma membrane"/>
    <property type="evidence" value="ECO:0007669"/>
    <property type="project" value="UniProtKB-SubCell"/>
</dbReference>
<dbReference type="EMBL" id="CP003117">
    <property type="protein sequence ID" value="AET65430.1"/>
    <property type="molecule type" value="Genomic_DNA"/>
</dbReference>
<dbReference type="InterPro" id="IPR006685">
    <property type="entry name" value="MscS_channel_2nd"/>
</dbReference>